<name>A2FC31_TRIV3</name>
<dbReference type="Proteomes" id="UP000001542">
    <property type="component" value="Unassembled WGS sequence"/>
</dbReference>
<dbReference type="AlphaFoldDB" id="A2FC31"/>
<sequence>MLLSILLQTTYYQDTLVVCSKSTQCTIDFLSYISDQRQNVSVGSKEVEVTLTNLPDDTSFGLVGNVVKILDIKNSKNLTLTPNYKTVVKITTRENTRLSFYSLFVSNLVRTIDFRIITNNNTSIHYLPTVWGVITRIFQINTIGILNLIIECQNIPVSIIQLPGSTLNINSTRVYAVLDHLIILNGDMNIISKQKNAEFVINYLNIADTNSSIVGSISKLTSLVIKLKNSTVYASNIDFNVIRQITIDDTSILSSKCLRSQKIFINYLTNILPNIYAQNIDTNEIIISSESFVNDSTKQIAKYSEISANYVIRIMIKGIFIRPIQDIDSDDNMITVHIEKTNFTELQKLIIHITENKENCEGSDICVPYIENDTVFEPYFGYVIPVHFRILDNFSFPIKIPSIFPHILVYCPNNEFGPQIEIDAFNSSDFDYATVNLNNVELLNMPSSINNSFNFSLILTNCLISSNNLINCWHTSLTNANISRIRD</sequence>
<dbReference type="InParanoid" id="A2FC31"/>
<evidence type="ECO:0000313" key="2">
    <source>
        <dbReference type="Proteomes" id="UP000001542"/>
    </source>
</evidence>
<dbReference type="EMBL" id="DS113711">
    <property type="protein sequence ID" value="EAX97526.1"/>
    <property type="molecule type" value="Genomic_DNA"/>
</dbReference>
<keyword evidence="2" id="KW-1185">Reference proteome</keyword>
<accession>A2FC31</accession>
<dbReference type="KEGG" id="tva:4755311"/>
<dbReference type="VEuPathDB" id="TrichDB:TVAG_331120"/>
<proteinExistence type="predicted"/>
<protein>
    <submittedName>
        <fullName evidence="1">Uncharacterized protein</fullName>
    </submittedName>
</protein>
<reference evidence="1" key="2">
    <citation type="journal article" date="2007" name="Science">
        <title>Draft genome sequence of the sexually transmitted pathogen Trichomonas vaginalis.</title>
        <authorList>
            <person name="Carlton J.M."/>
            <person name="Hirt R.P."/>
            <person name="Silva J.C."/>
            <person name="Delcher A.L."/>
            <person name="Schatz M."/>
            <person name="Zhao Q."/>
            <person name="Wortman J.R."/>
            <person name="Bidwell S.L."/>
            <person name="Alsmark U.C.M."/>
            <person name="Besteiro S."/>
            <person name="Sicheritz-Ponten T."/>
            <person name="Noel C.J."/>
            <person name="Dacks J.B."/>
            <person name="Foster P.G."/>
            <person name="Simillion C."/>
            <person name="Van de Peer Y."/>
            <person name="Miranda-Saavedra D."/>
            <person name="Barton G.J."/>
            <person name="Westrop G.D."/>
            <person name="Mueller S."/>
            <person name="Dessi D."/>
            <person name="Fiori P.L."/>
            <person name="Ren Q."/>
            <person name="Paulsen I."/>
            <person name="Zhang H."/>
            <person name="Bastida-Corcuera F.D."/>
            <person name="Simoes-Barbosa A."/>
            <person name="Brown M.T."/>
            <person name="Hayes R.D."/>
            <person name="Mukherjee M."/>
            <person name="Okumura C.Y."/>
            <person name="Schneider R."/>
            <person name="Smith A.J."/>
            <person name="Vanacova S."/>
            <person name="Villalvazo M."/>
            <person name="Haas B.J."/>
            <person name="Pertea M."/>
            <person name="Feldblyum T.V."/>
            <person name="Utterback T.R."/>
            <person name="Shu C.L."/>
            <person name="Osoegawa K."/>
            <person name="de Jong P.J."/>
            <person name="Hrdy I."/>
            <person name="Horvathova L."/>
            <person name="Zubacova Z."/>
            <person name="Dolezal P."/>
            <person name="Malik S.B."/>
            <person name="Logsdon J.M. Jr."/>
            <person name="Henze K."/>
            <person name="Gupta A."/>
            <person name="Wang C.C."/>
            <person name="Dunne R.L."/>
            <person name="Upcroft J.A."/>
            <person name="Upcroft P."/>
            <person name="White O."/>
            <person name="Salzberg S.L."/>
            <person name="Tang P."/>
            <person name="Chiu C.-H."/>
            <person name="Lee Y.-S."/>
            <person name="Embley T.M."/>
            <person name="Coombs G.H."/>
            <person name="Mottram J.C."/>
            <person name="Tachezy J."/>
            <person name="Fraser-Liggett C.M."/>
            <person name="Johnson P.J."/>
        </authorList>
    </citation>
    <scope>NUCLEOTIDE SEQUENCE [LARGE SCALE GENOMIC DNA]</scope>
    <source>
        <strain evidence="1">G3</strain>
    </source>
</reference>
<organism evidence="1 2">
    <name type="scientific">Trichomonas vaginalis (strain ATCC PRA-98 / G3)</name>
    <dbReference type="NCBI Taxonomy" id="412133"/>
    <lineage>
        <taxon>Eukaryota</taxon>
        <taxon>Metamonada</taxon>
        <taxon>Parabasalia</taxon>
        <taxon>Trichomonadida</taxon>
        <taxon>Trichomonadidae</taxon>
        <taxon>Trichomonas</taxon>
    </lineage>
</organism>
<evidence type="ECO:0000313" key="1">
    <source>
        <dbReference type="EMBL" id="EAX97526.1"/>
    </source>
</evidence>
<dbReference type="RefSeq" id="XP_001310456.1">
    <property type="nucleotide sequence ID" value="XM_001310455.1"/>
</dbReference>
<gene>
    <name evidence="1" type="ORF">TVAG_331120</name>
</gene>
<reference evidence="1" key="1">
    <citation type="submission" date="2006-10" db="EMBL/GenBank/DDBJ databases">
        <authorList>
            <person name="Amadeo P."/>
            <person name="Zhao Q."/>
            <person name="Wortman J."/>
            <person name="Fraser-Liggett C."/>
            <person name="Carlton J."/>
        </authorList>
    </citation>
    <scope>NUCLEOTIDE SEQUENCE</scope>
    <source>
        <strain evidence="1">G3</strain>
    </source>
</reference>
<dbReference type="VEuPathDB" id="TrichDB:TVAGG3_0757520"/>